<reference evidence="2 3" key="1">
    <citation type="submission" date="2015-06" db="EMBL/GenBank/DDBJ databases">
        <authorList>
            <person name="Hoefler B.C."/>
            <person name="Straight P.D."/>
        </authorList>
    </citation>
    <scope>NUCLEOTIDE SEQUENCE [LARGE SCALE GENOMIC DNA]</scope>
    <source>
        <strain evidence="2 3">Riq4</strain>
    </source>
</reference>
<feature type="domain" description="DUF2169" evidence="1">
    <location>
        <begin position="20"/>
        <end position="318"/>
    </location>
</feature>
<dbReference type="PATRIC" id="fig|317.197.peg.3806"/>
<evidence type="ECO:0000313" key="2">
    <source>
        <dbReference type="EMBL" id="KNH29519.1"/>
    </source>
</evidence>
<protein>
    <recommendedName>
        <fullName evidence="1">DUF2169 domain-containing protein</fullName>
    </recommendedName>
</protein>
<name>A0A0L1MMQ4_PSESX</name>
<dbReference type="InterPro" id="IPR018683">
    <property type="entry name" value="DUF2169"/>
</dbReference>
<comment type="caution">
    <text evidence="2">The sequence shown here is derived from an EMBL/GenBank/DDBJ whole genome shotgun (WGS) entry which is preliminary data.</text>
</comment>
<organism evidence="2 3">
    <name type="scientific">Pseudomonas syringae</name>
    <dbReference type="NCBI Taxonomy" id="317"/>
    <lineage>
        <taxon>Bacteria</taxon>
        <taxon>Pseudomonadati</taxon>
        <taxon>Pseudomonadota</taxon>
        <taxon>Gammaproteobacteria</taxon>
        <taxon>Pseudomonadales</taxon>
        <taxon>Pseudomonadaceae</taxon>
        <taxon>Pseudomonas</taxon>
    </lineage>
</organism>
<dbReference type="Pfam" id="PF09937">
    <property type="entry name" value="DUF2169"/>
    <property type="match status" value="1"/>
</dbReference>
<dbReference type="OrthoDB" id="237820at2"/>
<dbReference type="Proteomes" id="UP000036955">
    <property type="component" value="Unassembled WGS sequence"/>
</dbReference>
<dbReference type="AlphaFoldDB" id="A0A0L1MMQ4"/>
<evidence type="ECO:0000259" key="1">
    <source>
        <dbReference type="Pfam" id="PF09937"/>
    </source>
</evidence>
<evidence type="ECO:0000313" key="3">
    <source>
        <dbReference type="Proteomes" id="UP000036955"/>
    </source>
</evidence>
<accession>A0A0L1MMQ4</accession>
<gene>
    <name evidence="2" type="ORF">ACS77_02245</name>
</gene>
<sequence>MELLNASKLLAAYTQGMEPDGRESLVVVAKGTFNLPLDGRAATLADTQQPLLMADTFLGEPGLSAPLQEMDLAPVKPFCDVLVRGKAYAPGGRPVRQLAAGIRVGQMSKAFSVLGPRQWQPRLLGVSPGLPQPFTEQDISYAQAFGGSHPMAKDSEMRHCYLDNPTGCGWFPRRMGSADIVGMPMPNTEELGKAIDSPSGDFRPMALGTIGRSWPQRARFAGTYDEAWLADCFPFLPGDFDRRYFQAAPDDQQIQYLRGGEDVLLLNLTPQERAGFRIPEMDVPVTFFLKKGGHETVQAVIDTLLIDTDALQVQLTWRISRPLRRNMFEIAQVLVGTMSTGWWRARELGKDYYPSLSSLVKAKHSPEETD</sequence>
<dbReference type="EMBL" id="LFQK01000004">
    <property type="protein sequence ID" value="KNH29519.1"/>
    <property type="molecule type" value="Genomic_DNA"/>
</dbReference>
<proteinExistence type="predicted"/>